<dbReference type="InterPro" id="IPR001315">
    <property type="entry name" value="CARD"/>
</dbReference>
<reference evidence="3" key="1">
    <citation type="submission" date="2013-04" db="EMBL/GenBank/DDBJ databases">
        <authorList>
            <person name="Qu J."/>
            <person name="Murali S.C."/>
            <person name="Bandaranaike D."/>
            <person name="Bellair M."/>
            <person name="Blankenburg K."/>
            <person name="Chao H."/>
            <person name="Dinh H."/>
            <person name="Doddapaneni H."/>
            <person name="Downs B."/>
            <person name="Dugan-Rocha S."/>
            <person name="Elkadiri S."/>
            <person name="Gnanaolivu R.D."/>
            <person name="Hernandez B."/>
            <person name="Javaid M."/>
            <person name="Jayaseelan J.C."/>
            <person name="Lee S."/>
            <person name="Li M."/>
            <person name="Ming W."/>
            <person name="Munidasa M."/>
            <person name="Muniz J."/>
            <person name="Nguyen L."/>
            <person name="Ongeri F."/>
            <person name="Osuji N."/>
            <person name="Pu L.-L."/>
            <person name="Puazo M."/>
            <person name="Qu C."/>
            <person name="Quiroz J."/>
            <person name="Raj R."/>
            <person name="Weissenberger G."/>
            <person name="Xin Y."/>
            <person name="Zou X."/>
            <person name="Han Y."/>
            <person name="Richards S."/>
            <person name="Worley K."/>
            <person name="Muzny D."/>
            <person name="Gibbs R."/>
        </authorList>
    </citation>
    <scope>NUCLEOTIDE SEQUENCE</scope>
    <source>
        <strain evidence="3">Sampled in the wild</strain>
    </source>
</reference>
<dbReference type="OrthoDB" id="6097640at2759"/>
<dbReference type="InterPro" id="IPR002398">
    <property type="entry name" value="Pept_C14"/>
</dbReference>
<dbReference type="PROSITE" id="PS50208">
    <property type="entry name" value="CASPASE_P20"/>
    <property type="match status" value="1"/>
</dbReference>
<dbReference type="GO" id="GO:0004197">
    <property type="term" value="F:cysteine-type endopeptidase activity"/>
    <property type="evidence" value="ECO:0007669"/>
    <property type="project" value="InterPro"/>
</dbReference>
<dbReference type="InterPro" id="IPR011029">
    <property type="entry name" value="DEATH-like_dom_sf"/>
</dbReference>
<dbReference type="PRINTS" id="PR00376">
    <property type="entry name" value="IL1BCENZYME"/>
</dbReference>
<name>A0A8K0KL16_LADFU</name>
<proteinExistence type="inferred from homology"/>
<accession>A0A8K0KL16</accession>
<keyword evidence="4" id="KW-1185">Reference proteome</keyword>
<dbReference type="CDD" id="cd01671">
    <property type="entry name" value="CARD"/>
    <property type="match status" value="1"/>
</dbReference>
<dbReference type="AlphaFoldDB" id="A0A8K0KL16"/>
<evidence type="ECO:0000313" key="3">
    <source>
        <dbReference type="EMBL" id="KAG8234223.1"/>
    </source>
</evidence>
<evidence type="ECO:0000256" key="1">
    <source>
        <dbReference type="ARBA" id="ARBA00010134"/>
    </source>
</evidence>
<dbReference type="SMART" id="SM00114">
    <property type="entry name" value="CARD"/>
    <property type="match status" value="1"/>
</dbReference>
<sequence>MDPTHRAIIRSNIPFLIDSTDFAILLPKLVEKGVFLENMALKYKNVSDRASVRDMYLNILTRGPEAFTKLVSALHDTGHYRLASLLDPGVTLPKYSRRVHPCQLANYHTEDPNTLIRMKEFAEKHPHSHINISTEPLKIRVRHSSAEMKMGSQLQTPIYQMTSRPKGFAMIINIKKYENGIQEERIGAENDEKNLTNLFEELGYSVIIARDLKGMEMVKELKTYAGSQDHSNVDSCILAVLCHGELIGGENYFVAADGQRIGMNSVLELFSNKECQRLAKKPKLFFFQGDGKSHGLKEEKRTGTDGSAEVPLRAYSDMLIAYATVNGKVNVEQ</sequence>
<dbReference type="InterPro" id="IPR015917">
    <property type="entry name" value="Pept_C14A"/>
</dbReference>
<dbReference type="GO" id="GO:0006508">
    <property type="term" value="P:proteolysis"/>
    <property type="evidence" value="ECO:0007669"/>
    <property type="project" value="InterPro"/>
</dbReference>
<comment type="caution">
    <text evidence="3">The sequence shown here is derived from an EMBL/GenBank/DDBJ whole genome shotgun (WGS) entry which is preliminary data.</text>
</comment>
<evidence type="ECO:0000313" key="4">
    <source>
        <dbReference type="Proteomes" id="UP000792457"/>
    </source>
</evidence>
<dbReference type="PANTHER" id="PTHR47901:SF7">
    <property type="entry name" value="CASPASE 2"/>
    <property type="match status" value="1"/>
</dbReference>
<dbReference type="GO" id="GO:0042981">
    <property type="term" value="P:regulation of apoptotic process"/>
    <property type="evidence" value="ECO:0007669"/>
    <property type="project" value="InterPro"/>
</dbReference>
<reference evidence="3" key="2">
    <citation type="submission" date="2017-10" db="EMBL/GenBank/DDBJ databases">
        <title>Ladona fulva Genome sequencing and assembly.</title>
        <authorList>
            <person name="Murali S."/>
            <person name="Richards S."/>
            <person name="Bandaranaike D."/>
            <person name="Bellair M."/>
            <person name="Blankenburg K."/>
            <person name="Chao H."/>
            <person name="Dinh H."/>
            <person name="Doddapaneni H."/>
            <person name="Dugan-Rocha S."/>
            <person name="Elkadiri S."/>
            <person name="Gnanaolivu R."/>
            <person name="Hernandez B."/>
            <person name="Skinner E."/>
            <person name="Javaid M."/>
            <person name="Lee S."/>
            <person name="Li M."/>
            <person name="Ming W."/>
            <person name="Munidasa M."/>
            <person name="Muniz J."/>
            <person name="Nguyen L."/>
            <person name="Hughes D."/>
            <person name="Osuji N."/>
            <person name="Pu L.-L."/>
            <person name="Puazo M."/>
            <person name="Qu C."/>
            <person name="Quiroz J."/>
            <person name="Raj R."/>
            <person name="Weissenberger G."/>
            <person name="Xin Y."/>
            <person name="Zou X."/>
            <person name="Han Y."/>
            <person name="Worley K."/>
            <person name="Muzny D."/>
            <person name="Gibbs R."/>
        </authorList>
    </citation>
    <scope>NUCLEOTIDE SEQUENCE</scope>
    <source>
        <strain evidence="3">Sampled in the wild</strain>
    </source>
</reference>
<dbReference type="SUPFAM" id="SSF47986">
    <property type="entry name" value="DEATH domain"/>
    <property type="match status" value="1"/>
</dbReference>
<dbReference type="Pfam" id="PF00656">
    <property type="entry name" value="Peptidase_C14"/>
    <property type="match status" value="1"/>
</dbReference>
<protein>
    <recommendedName>
        <fullName evidence="2">Caspase family p20 domain-containing protein</fullName>
    </recommendedName>
</protein>
<dbReference type="Gene3D" id="3.40.50.1460">
    <property type="match status" value="1"/>
</dbReference>
<gene>
    <name evidence="3" type="ORF">J437_LFUL011686</name>
</gene>
<dbReference type="SUPFAM" id="SSF52129">
    <property type="entry name" value="Caspase-like"/>
    <property type="match status" value="1"/>
</dbReference>
<feature type="domain" description="Caspase family p20" evidence="2">
    <location>
        <begin position="165"/>
        <end position="288"/>
    </location>
</feature>
<dbReference type="Proteomes" id="UP000792457">
    <property type="component" value="Unassembled WGS sequence"/>
</dbReference>
<organism evidence="3 4">
    <name type="scientific">Ladona fulva</name>
    <name type="common">Scarce chaser dragonfly</name>
    <name type="synonym">Libellula fulva</name>
    <dbReference type="NCBI Taxonomy" id="123851"/>
    <lineage>
        <taxon>Eukaryota</taxon>
        <taxon>Metazoa</taxon>
        <taxon>Ecdysozoa</taxon>
        <taxon>Arthropoda</taxon>
        <taxon>Hexapoda</taxon>
        <taxon>Insecta</taxon>
        <taxon>Pterygota</taxon>
        <taxon>Palaeoptera</taxon>
        <taxon>Odonata</taxon>
        <taxon>Epiprocta</taxon>
        <taxon>Anisoptera</taxon>
        <taxon>Libelluloidea</taxon>
        <taxon>Libellulidae</taxon>
        <taxon>Ladona</taxon>
    </lineage>
</organism>
<evidence type="ECO:0000259" key="2">
    <source>
        <dbReference type="PROSITE" id="PS50208"/>
    </source>
</evidence>
<comment type="similarity">
    <text evidence="1">Belongs to the peptidase C14A family.</text>
</comment>
<dbReference type="PANTHER" id="PTHR47901">
    <property type="entry name" value="CASPASE RECRUITMENT DOMAIN-CONTAINING PROTEIN 18"/>
    <property type="match status" value="1"/>
</dbReference>
<dbReference type="SMART" id="SM00115">
    <property type="entry name" value="CASc"/>
    <property type="match status" value="1"/>
</dbReference>
<dbReference type="InterPro" id="IPR011600">
    <property type="entry name" value="Pept_C14_caspase"/>
</dbReference>
<dbReference type="EMBL" id="KZ308790">
    <property type="protein sequence ID" value="KAG8234223.1"/>
    <property type="molecule type" value="Genomic_DNA"/>
</dbReference>
<dbReference type="InterPro" id="IPR001309">
    <property type="entry name" value="Pept_C14_p20"/>
</dbReference>
<dbReference type="Gene3D" id="1.10.533.10">
    <property type="entry name" value="Death Domain, Fas"/>
    <property type="match status" value="1"/>
</dbReference>
<dbReference type="InterPro" id="IPR029030">
    <property type="entry name" value="Caspase-like_dom_sf"/>
</dbReference>